<dbReference type="GO" id="GO:0000162">
    <property type="term" value="P:L-tryptophan biosynthetic process"/>
    <property type="evidence" value="ECO:0007669"/>
    <property type="project" value="UniProtKB-UniRule"/>
</dbReference>
<dbReference type="InterPro" id="IPR044643">
    <property type="entry name" value="TrpF_fam"/>
</dbReference>
<organism evidence="11 12">
    <name type="scientific">Clostridium tyrobutyricum DIVETGP</name>
    <dbReference type="NCBI Taxonomy" id="1408889"/>
    <lineage>
        <taxon>Bacteria</taxon>
        <taxon>Bacillati</taxon>
        <taxon>Bacillota</taxon>
        <taxon>Clostridia</taxon>
        <taxon>Eubacteriales</taxon>
        <taxon>Clostridiaceae</taxon>
        <taxon>Clostridium</taxon>
    </lineage>
</organism>
<dbReference type="OrthoDB" id="9786954at2"/>
<proteinExistence type="inferred from homology"/>
<dbReference type="GeneID" id="29420353"/>
<keyword evidence="6 9" id="KW-0822">Tryptophan biosynthesis</keyword>
<dbReference type="GO" id="GO:0004640">
    <property type="term" value="F:phosphoribosylanthranilate isomerase activity"/>
    <property type="evidence" value="ECO:0007669"/>
    <property type="project" value="UniProtKB-UniRule"/>
</dbReference>
<evidence type="ECO:0000313" key="12">
    <source>
        <dbReference type="Proteomes" id="UP000019482"/>
    </source>
</evidence>
<protein>
    <recommendedName>
        <fullName evidence="4 9">N-(5'-phosphoribosyl)anthranilate isomerase</fullName>
        <shortName evidence="9">PRAI</shortName>
        <ecNumber evidence="3 9">5.3.1.24</ecNumber>
    </recommendedName>
</protein>
<dbReference type="Pfam" id="PF00697">
    <property type="entry name" value="PRAI"/>
    <property type="match status" value="1"/>
</dbReference>
<evidence type="ECO:0000256" key="1">
    <source>
        <dbReference type="ARBA" id="ARBA00001164"/>
    </source>
</evidence>
<comment type="pathway">
    <text evidence="2 9">Amino-acid biosynthesis; L-tryptophan biosynthesis; L-tryptophan from chorismate: step 3/5.</text>
</comment>
<dbReference type="Proteomes" id="UP000019482">
    <property type="component" value="Unassembled WGS sequence"/>
</dbReference>
<keyword evidence="5 9" id="KW-0028">Amino-acid biosynthesis</keyword>
<evidence type="ECO:0000256" key="7">
    <source>
        <dbReference type="ARBA" id="ARBA00023141"/>
    </source>
</evidence>
<dbReference type="RefSeq" id="WP_017751598.1">
    <property type="nucleotide sequence ID" value="NZ_CBXI010000007.1"/>
</dbReference>
<gene>
    <name evidence="9" type="primary">trpF</name>
    <name evidence="11" type="ORF">CTDIVETGP_0543</name>
</gene>
<evidence type="ECO:0000259" key="10">
    <source>
        <dbReference type="Pfam" id="PF00697"/>
    </source>
</evidence>
<dbReference type="InterPro" id="IPR011060">
    <property type="entry name" value="RibuloseP-bd_barrel"/>
</dbReference>
<dbReference type="InterPro" id="IPR001240">
    <property type="entry name" value="PRAI_dom"/>
</dbReference>
<dbReference type="HAMAP" id="MF_00135">
    <property type="entry name" value="PRAI"/>
    <property type="match status" value="1"/>
</dbReference>
<evidence type="ECO:0000256" key="3">
    <source>
        <dbReference type="ARBA" id="ARBA00012572"/>
    </source>
</evidence>
<dbReference type="PANTHER" id="PTHR42894">
    <property type="entry name" value="N-(5'-PHOSPHORIBOSYL)ANTHRANILATE ISOMERASE"/>
    <property type="match status" value="1"/>
</dbReference>
<evidence type="ECO:0000256" key="8">
    <source>
        <dbReference type="ARBA" id="ARBA00023235"/>
    </source>
</evidence>
<dbReference type="InterPro" id="IPR013785">
    <property type="entry name" value="Aldolase_TIM"/>
</dbReference>
<dbReference type="Gene3D" id="3.20.20.70">
    <property type="entry name" value="Aldolase class I"/>
    <property type="match status" value="1"/>
</dbReference>
<keyword evidence="12" id="KW-1185">Reference proteome</keyword>
<comment type="similarity">
    <text evidence="9">Belongs to the TrpF family.</text>
</comment>
<dbReference type="EC" id="5.3.1.24" evidence="3 9"/>
<name>W6N294_CLOTY</name>
<feature type="domain" description="N-(5'phosphoribosyl) anthranilate isomerase (PRAI)" evidence="10">
    <location>
        <begin position="4"/>
        <end position="193"/>
    </location>
</feature>
<evidence type="ECO:0000313" key="11">
    <source>
        <dbReference type="EMBL" id="CDL90473.1"/>
    </source>
</evidence>
<comment type="catalytic activity">
    <reaction evidence="1 9">
        <text>N-(5-phospho-beta-D-ribosyl)anthranilate = 1-(2-carboxyphenylamino)-1-deoxy-D-ribulose 5-phosphate</text>
        <dbReference type="Rhea" id="RHEA:21540"/>
        <dbReference type="ChEBI" id="CHEBI:18277"/>
        <dbReference type="ChEBI" id="CHEBI:58613"/>
        <dbReference type="EC" id="5.3.1.24"/>
    </reaction>
</comment>
<dbReference type="UniPathway" id="UPA00035">
    <property type="reaction ID" value="UER00042"/>
</dbReference>
<keyword evidence="8 9" id="KW-0413">Isomerase</keyword>
<accession>W6N294</accession>
<evidence type="ECO:0000256" key="5">
    <source>
        <dbReference type="ARBA" id="ARBA00022605"/>
    </source>
</evidence>
<dbReference type="CDD" id="cd00405">
    <property type="entry name" value="PRAI"/>
    <property type="match status" value="1"/>
</dbReference>
<reference evidence="11 12" key="1">
    <citation type="journal article" date="2015" name="Genome Announc.">
        <title>Draft Genome Sequence of Clostridium tyrobutyricum Strain DIVETGP, Isolated from Cow's Milk for Grana Padano Production.</title>
        <authorList>
            <person name="Soggiu A."/>
            <person name="Piras C."/>
            <person name="Gaiarsa S."/>
            <person name="Sassera D."/>
            <person name="Roncada P."/>
            <person name="Bendixen E."/>
            <person name="Brasca M."/>
            <person name="Bonizzi L."/>
        </authorList>
    </citation>
    <scope>NUCLEOTIDE SEQUENCE [LARGE SCALE GENOMIC DNA]</scope>
    <source>
        <strain evidence="11 12">DIVETGP</strain>
    </source>
</reference>
<comment type="caution">
    <text evidence="11">The sequence shown here is derived from an EMBL/GenBank/DDBJ whole genome shotgun (WGS) entry which is preliminary data.</text>
</comment>
<evidence type="ECO:0000256" key="6">
    <source>
        <dbReference type="ARBA" id="ARBA00022822"/>
    </source>
</evidence>
<dbReference type="AlphaFoldDB" id="W6N294"/>
<keyword evidence="7 9" id="KW-0057">Aromatic amino acid biosynthesis</keyword>
<dbReference type="EMBL" id="CBXI010000007">
    <property type="protein sequence ID" value="CDL90473.1"/>
    <property type="molecule type" value="Genomic_DNA"/>
</dbReference>
<dbReference type="PANTHER" id="PTHR42894:SF1">
    <property type="entry name" value="N-(5'-PHOSPHORIBOSYL)ANTHRANILATE ISOMERASE"/>
    <property type="match status" value="1"/>
</dbReference>
<sequence>MVKVKICGLRRIEDIDYVNKYRSDYAGFIFSKSRRQINLEQAKKLIFNLDKNIKSVGIFVDEPINYVYNISKTLKLDIIQFHGLEDNNYMKYFKNFRLWKALKIIDKSDVLNLNYKYADGLVLDGKVAGSGKSFDWNITRGFKFERDLILAGGLNSENVESAVNIVKPDIVDVSSGVETSGYKDLNKIKEFIERVRNVK</sequence>
<evidence type="ECO:0000256" key="4">
    <source>
        <dbReference type="ARBA" id="ARBA00022272"/>
    </source>
</evidence>
<dbReference type="SUPFAM" id="SSF51366">
    <property type="entry name" value="Ribulose-phoshate binding barrel"/>
    <property type="match status" value="1"/>
</dbReference>
<evidence type="ECO:0000256" key="9">
    <source>
        <dbReference type="HAMAP-Rule" id="MF_00135"/>
    </source>
</evidence>
<evidence type="ECO:0000256" key="2">
    <source>
        <dbReference type="ARBA" id="ARBA00004664"/>
    </source>
</evidence>